<keyword evidence="9" id="KW-1185">Reference proteome</keyword>
<comment type="cofactor">
    <cofactor evidence="6">
        <name>[2Fe-2S] cluster</name>
        <dbReference type="ChEBI" id="CHEBI:190135"/>
    </cofactor>
</comment>
<dbReference type="SUPFAM" id="SSF54292">
    <property type="entry name" value="2Fe-2S ferredoxin-like"/>
    <property type="match status" value="1"/>
</dbReference>
<reference evidence="9" key="1">
    <citation type="journal article" date="2019" name="Int. J. Syst. Evol. Microbiol.">
        <title>The Global Catalogue of Microorganisms (GCM) 10K type strain sequencing project: providing services to taxonomists for standard genome sequencing and annotation.</title>
        <authorList>
            <consortium name="The Broad Institute Genomics Platform"/>
            <consortium name="The Broad Institute Genome Sequencing Center for Infectious Disease"/>
            <person name="Wu L."/>
            <person name="Ma J."/>
        </authorList>
    </citation>
    <scope>NUCLEOTIDE SEQUENCE [LARGE SCALE GENOMIC DNA]</scope>
    <source>
        <strain evidence="9">KCTC 52232</strain>
    </source>
</reference>
<evidence type="ECO:0000256" key="1">
    <source>
        <dbReference type="ARBA" id="ARBA00010914"/>
    </source>
</evidence>
<dbReference type="CDD" id="cd00207">
    <property type="entry name" value="fer2"/>
    <property type="match status" value="1"/>
</dbReference>
<dbReference type="PANTHER" id="PTHR23426:SF65">
    <property type="entry name" value="FERREDOXIN-2, MITOCHONDRIAL"/>
    <property type="match status" value="1"/>
</dbReference>
<dbReference type="PROSITE" id="PS51085">
    <property type="entry name" value="2FE2S_FER_2"/>
    <property type="match status" value="1"/>
</dbReference>
<dbReference type="InterPro" id="IPR001041">
    <property type="entry name" value="2Fe-2S_ferredoxin-type"/>
</dbReference>
<evidence type="ECO:0000256" key="4">
    <source>
        <dbReference type="ARBA" id="ARBA00023004"/>
    </source>
</evidence>
<dbReference type="InterPro" id="IPR036010">
    <property type="entry name" value="2Fe-2S_ferredoxin-like_sf"/>
</dbReference>
<name>A0ABW5XQU0_9SPHI</name>
<dbReference type="Gene3D" id="3.10.20.30">
    <property type="match status" value="1"/>
</dbReference>
<dbReference type="InterPro" id="IPR012675">
    <property type="entry name" value="Beta-grasp_dom_sf"/>
</dbReference>
<dbReference type="InterPro" id="IPR001055">
    <property type="entry name" value="Adrenodoxin-like"/>
</dbReference>
<keyword evidence="5" id="KW-0411">Iron-sulfur</keyword>
<comment type="similarity">
    <text evidence="1">Belongs to the adrenodoxin/putidaredoxin family.</text>
</comment>
<dbReference type="Proteomes" id="UP001597601">
    <property type="component" value="Unassembled WGS sequence"/>
</dbReference>
<dbReference type="Pfam" id="PF00111">
    <property type="entry name" value="Fer2"/>
    <property type="match status" value="1"/>
</dbReference>
<comment type="caution">
    <text evidence="8">The sequence shown here is derived from an EMBL/GenBank/DDBJ whole genome shotgun (WGS) entry which is preliminary data.</text>
</comment>
<sequence length="114" mass="12727">MALTSFDAIQLKVQDRNGEIRILNIPAEAEYNVMEVLKTFGYKMRATCGGMGLCADCHCKVLEGSDDLPDPTDQELETLDEIPDAAFNSRLSCQIKPGQHLNGVYLHLMPTDYY</sequence>
<gene>
    <name evidence="8" type="ORF">ACFSYC_10780</name>
</gene>
<dbReference type="PANTHER" id="PTHR23426">
    <property type="entry name" value="FERREDOXIN/ADRENODOXIN"/>
    <property type="match status" value="1"/>
</dbReference>
<dbReference type="PRINTS" id="PR00355">
    <property type="entry name" value="ADRENODOXIN"/>
</dbReference>
<evidence type="ECO:0000313" key="8">
    <source>
        <dbReference type="EMBL" id="MFD2865171.1"/>
    </source>
</evidence>
<feature type="domain" description="2Fe-2S ferredoxin-type" evidence="7">
    <location>
        <begin position="7"/>
        <end position="112"/>
    </location>
</feature>
<evidence type="ECO:0000256" key="5">
    <source>
        <dbReference type="ARBA" id="ARBA00023014"/>
    </source>
</evidence>
<dbReference type="RefSeq" id="WP_377127007.1">
    <property type="nucleotide sequence ID" value="NZ_JBHUHN010000001.1"/>
</dbReference>
<protein>
    <submittedName>
        <fullName evidence="8">2Fe-2S iron-sulfur cluster-binding protein</fullName>
    </submittedName>
</protein>
<organism evidence="8 9">
    <name type="scientific">Mucilaginibacter antarcticus</name>
    <dbReference type="NCBI Taxonomy" id="1855725"/>
    <lineage>
        <taxon>Bacteria</taxon>
        <taxon>Pseudomonadati</taxon>
        <taxon>Bacteroidota</taxon>
        <taxon>Sphingobacteriia</taxon>
        <taxon>Sphingobacteriales</taxon>
        <taxon>Sphingobacteriaceae</taxon>
        <taxon>Mucilaginibacter</taxon>
    </lineage>
</organism>
<keyword evidence="3" id="KW-0479">Metal-binding</keyword>
<evidence type="ECO:0000256" key="3">
    <source>
        <dbReference type="ARBA" id="ARBA00022723"/>
    </source>
</evidence>
<evidence type="ECO:0000256" key="6">
    <source>
        <dbReference type="ARBA" id="ARBA00034078"/>
    </source>
</evidence>
<evidence type="ECO:0000259" key="7">
    <source>
        <dbReference type="PROSITE" id="PS51085"/>
    </source>
</evidence>
<keyword evidence="2" id="KW-0001">2Fe-2S</keyword>
<evidence type="ECO:0000313" key="9">
    <source>
        <dbReference type="Proteomes" id="UP001597601"/>
    </source>
</evidence>
<accession>A0ABW5XQU0</accession>
<dbReference type="EMBL" id="JBHUON010000011">
    <property type="protein sequence ID" value="MFD2865171.1"/>
    <property type="molecule type" value="Genomic_DNA"/>
</dbReference>
<proteinExistence type="inferred from homology"/>
<evidence type="ECO:0000256" key="2">
    <source>
        <dbReference type="ARBA" id="ARBA00022714"/>
    </source>
</evidence>
<keyword evidence="4" id="KW-0408">Iron</keyword>